<proteinExistence type="predicted"/>
<dbReference type="Proteomes" id="UP000016927">
    <property type="component" value="Unassembled WGS sequence"/>
</dbReference>
<feature type="region of interest" description="Disordered" evidence="1">
    <location>
        <begin position="759"/>
        <end position="786"/>
    </location>
</feature>
<gene>
    <name evidence="2" type="ORF">NBO_377g0002</name>
</gene>
<keyword evidence="3" id="KW-1185">Reference proteome</keyword>
<feature type="compositionally biased region" description="Basic and acidic residues" evidence="1">
    <location>
        <begin position="667"/>
        <end position="688"/>
    </location>
</feature>
<name>R0KR67_NOSB1</name>
<sequence>MKDSWEIIFEHIRINDIILKDLHSFNDEQIYFLTKSLTSNPTRWPLPETLSFYKSVFQGSTPTLKNPINITILDLYGSSLLCLLNQNQTQKLSILNLYCEIILDYTGNLESSSILVQDTIGEMLRKALVLNVTTFGPLILQTLQTFLRLSIPDNWDKFFLIIEMCSISPLHSDLFQVLILIIEKYLDLISPNDFLILLSCIEDLLNNELSNKVMMSMLEIGECLISIRVMNKQIEFYEVWKSYLIILYEFTKDPNLRDKSLRNLFRFINSDYVLLSPIENEFLIKKILIPLINETKEEIVKDKDGNVDKNRVDKVDNIKGDTKLPNKNIAVNNTDPPSSFIFTLLDELSKHDPLKFNNISYLESQLDLIKTILNSNFINLDLISKCLTPLSIRIQPPSISILTSLKSSKIHFENSIPYDLVNETIFKFYKNLIEEYEKYPPKCYLLLLEDLKRFEKGKIKENIKMFDKILLGEEEVVKKVIEVLLSGGNDKGDVKGVIVKEEVGKVKDVGVNVNVRVVNKEEPGLNKGYVKEEPVLSNDDVLNGTSLLNNATPILNTAPSLAKTTPLQSPSPHSSFILNYLLDFMTKSPFLASLLMKESKKSLNSKTICKFLKKIREVLDLYESLWEECLENTQEVGGLVEGEEEFKEFVELSREIFLKGMEIKEDENKDKDGDKGDNDKDRDKDKEGNNPFDHFQIYNNKQFSHYLEHDPLKTKIVKDPDLKRTLSISKTLEYRRRERLLLKYLIIYYTKISKENRGVSKEEGGIKGKEGGMKEDPLNQDKPISNLPLNQSKALTNLPLTNLPHIPNTHSPFSVVLSLTQIKNSKPFNFYNLAFKSYHLLFLNINPVFDELLLILRKTLKNYNEEEKLNNMLFSTIKQKEIYLVFELLIETRNKKLIENLKIEMLNCLKNKDLNVVEYVRKSLMVIFE</sequence>
<evidence type="ECO:0000313" key="3">
    <source>
        <dbReference type="Proteomes" id="UP000016927"/>
    </source>
</evidence>
<accession>R0KR67</accession>
<dbReference type="HOGENOM" id="CLU_314756_0_0_1"/>
<dbReference type="VEuPathDB" id="MicrosporidiaDB:NBO_377g0002"/>
<evidence type="ECO:0000313" key="2">
    <source>
        <dbReference type="EMBL" id="EOB12707.1"/>
    </source>
</evidence>
<dbReference type="EMBL" id="KB909285">
    <property type="protein sequence ID" value="EOB12707.1"/>
    <property type="molecule type" value="Genomic_DNA"/>
</dbReference>
<dbReference type="OrthoDB" id="2190553at2759"/>
<feature type="region of interest" description="Disordered" evidence="1">
    <location>
        <begin position="667"/>
        <end position="694"/>
    </location>
</feature>
<protein>
    <submittedName>
        <fullName evidence="2">Uncharacterized protein</fullName>
    </submittedName>
</protein>
<reference evidence="2 3" key="1">
    <citation type="journal article" date="2013" name="BMC Genomics">
        <title>Comparative genomics of parasitic silkworm microsporidia reveal an association between genome expansion and host adaptation.</title>
        <authorList>
            <person name="Pan G."/>
            <person name="Xu J."/>
            <person name="Li T."/>
            <person name="Xia Q."/>
            <person name="Liu S.L."/>
            <person name="Zhang G."/>
            <person name="Li S."/>
            <person name="Li C."/>
            <person name="Liu H."/>
            <person name="Yang L."/>
            <person name="Liu T."/>
            <person name="Zhang X."/>
            <person name="Wu Z."/>
            <person name="Fan W."/>
            <person name="Dang X."/>
            <person name="Xiang H."/>
            <person name="Tao M."/>
            <person name="Li Y."/>
            <person name="Hu J."/>
            <person name="Li Z."/>
            <person name="Lin L."/>
            <person name="Luo J."/>
            <person name="Geng L."/>
            <person name="Wang L."/>
            <person name="Long M."/>
            <person name="Wan Y."/>
            <person name="He N."/>
            <person name="Zhang Z."/>
            <person name="Lu C."/>
            <person name="Keeling P.J."/>
            <person name="Wang J."/>
            <person name="Xiang Z."/>
            <person name="Zhou Z."/>
        </authorList>
    </citation>
    <scope>NUCLEOTIDE SEQUENCE [LARGE SCALE GENOMIC DNA]</scope>
    <source>
        <strain evidence="3">CQ1 / CVCC 102059</strain>
    </source>
</reference>
<feature type="compositionally biased region" description="Basic and acidic residues" evidence="1">
    <location>
        <begin position="759"/>
        <end position="779"/>
    </location>
</feature>
<dbReference type="AlphaFoldDB" id="R0KR67"/>
<dbReference type="OMA" id="KMECHEE"/>
<evidence type="ECO:0000256" key="1">
    <source>
        <dbReference type="SAM" id="MobiDB-lite"/>
    </source>
</evidence>
<organism evidence="2 3">
    <name type="scientific">Nosema bombycis (strain CQ1 / CVCC 102059)</name>
    <name type="common">Microsporidian parasite</name>
    <name type="synonym">Pebrine of silkworm</name>
    <dbReference type="NCBI Taxonomy" id="578461"/>
    <lineage>
        <taxon>Eukaryota</taxon>
        <taxon>Fungi</taxon>
        <taxon>Fungi incertae sedis</taxon>
        <taxon>Microsporidia</taxon>
        <taxon>Nosematidae</taxon>
        <taxon>Nosema</taxon>
    </lineage>
</organism>